<dbReference type="InterPro" id="IPR013747">
    <property type="entry name" value="ACP_syn_III_C"/>
</dbReference>
<dbReference type="SUPFAM" id="SSF53901">
    <property type="entry name" value="Thiolase-like"/>
    <property type="match status" value="1"/>
</dbReference>
<sequence length="333" mass="36708">MNAYIKEIVYYLPQVEVTNEAIVRDFPEWSVEKIASKVGVEKRHVAAEDETASDMAIKAAECLFQKRDIKKEDIDFVLFCTQSPDYKLPTSACIIQYQLGLRKDIGALDFNLGCSGYVYGLSLAKGLIAGGIASNVLLLTGETYNKYLHPKDKGNRTIFGDAATATVIGTSGFAQIGEFCLGTDGNGANNLIVESGGSRIPELQNDIEFDENGNPISSDYLYMNGSEIFTFTLDIVPSLVNATLANNGLEKEMINQFVFHQANKYMLNFLRKKLKIEQDRFYYCLSQFGNTVSNSIPIALREAIDDGTIHKGDNVLLAGFGVGYSWAGTILKF</sequence>
<dbReference type="GO" id="GO:0004315">
    <property type="term" value="F:3-oxoacyl-[acyl-carrier-protein] synthase activity"/>
    <property type="evidence" value="ECO:0007669"/>
    <property type="project" value="InterPro"/>
</dbReference>
<feature type="domain" description="Beta-ketoacyl-[acyl-carrier-protein] synthase III N-terminal" evidence="4">
    <location>
        <begin position="108"/>
        <end position="185"/>
    </location>
</feature>
<feature type="domain" description="Beta-ketoacyl-[acyl-carrier-protein] synthase III C-terminal" evidence="3">
    <location>
        <begin position="244"/>
        <end position="332"/>
    </location>
</feature>
<keyword evidence="2" id="KW-0012">Acyltransferase</keyword>
<keyword evidence="1" id="KW-0808">Transferase</keyword>
<gene>
    <name evidence="5" type="ORF">DW758_02185</name>
</gene>
<dbReference type="Proteomes" id="UP000283601">
    <property type="component" value="Unassembled WGS sequence"/>
</dbReference>
<evidence type="ECO:0000256" key="2">
    <source>
        <dbReference type="ARBA" id="ARBA00023315"/>
    </source>
</evidence>
<evidence type="ECO:0000256" key="1">
    <source>
        <dbReference type="ARBA" id="ARBA00022679"/>
    </source>
</evidence>
<evidence type="ECO:0000259" key="3">
    <source>
        <dbReference type="Pfam" id="PF08541"/>
    </source>
</evidence>
<dbReference type="Pfam" id="PF08545">
    <property type="entry name" value="ACP_syn_III"/>
    <property type="match status" value="1"/>
</dbReference>
<evidence type="ECO:0000313" key="6">
    <source>
        <dbReference type="Proteomes" id="UP000283601"/>
    </source>
</evidence>
<dbReference type="PANTHER" id="PTHR34069:SF2">
    <property type="entry name" value="BETA-KETOACYL-[ACYL-CARRIER-PROTEIN] SYNTHASE III"/>
    <property type="match status" value="1"/>
</dbReference>
<accession>A0A414INB9</accession>
<evidence type="ECO:0000313" key="5">
    <source>
        <dbReference type="EMBL" id="RHE25893.1"/>
    </source>
</evidence>
<proteinExistence type="predicted"/>
<dbReference type="AlphaFoldDB" id="A0A414INB9"/>
<dbReference type="GO" id="GO:0044550">
    <property type="term" value="P:secondary metabolite biosynthetic process"/>
    <property type="evidence" value="ECO:0007669"/>
    <property type="project" value="TreeGrafter"/>
</dbReference>
<dbReference type="EMBL" id="QSJZ01000001">
    <property type="protein sequence ID" value="RHE25893.1"/>
    <property type="molecule type" value="Genomic_DNA"/>
</dbReference>
<dbReference type="PANTHER" id="PTHR34069">
    <property type="entry name" value="3-OXOACYL-[ACYL-CARRIER-PROTEIN] SYNTHASE 3"/>
    <property type="match status" value="1"/>
</dbReference>
<dbReference type="GO" id="GO:0006633">
    <property type="term" value="P:fatty acid biosynthetic process"/>
    <property type="evidence" value="ECO:0007669"/>
    <property type="project" value="InterPro"/>
</dbReference>
<dbReference type="Gene3D" id="3.40.47.10">
    <property type="match status" value="1"/>
</dbReference>
<evidence type="ECO:0000259" key="4">
    <source>
        <dbReference type="Pfam" id="PF08545"/>
    </source>
</evidence>
<name>A0A414INB9_BACUN</name>
<dbReference type="InterPro" id="IPR013751">
    <property type="entry name" value="ACP_syn_III_N"/>
</dbReference>
<comment type="caution">
    <text evidence="5">The sequence shown here is derived from an EMBL/GenBank/DDBJ whole genome shotgun (WGS) entry which is preliminary data.</text>
</comment>
<protein>
    <submittedName>
        <fullName evidence="5">Ketoacyl-ACP synthase III</fullName>
    </submittedName>
</protein>
<dbReference type="RefSeq" id="WP_118132108.1">
    <property type="nucleotide sequence ID" value="NZ_CAXTXF010000042.1"/>
</dbReference>
<dbReference type="NCBIfam" id="NF006829">
    <property type="entry name" value="PRK09352.1"/>
    <property type="match status" value="1"/>
</dbReference>
<dbReference type="CDD" id="cd00830">
    <property type="entry name" value="KAS_III"/>
    <property type="match status" value="1"/>
</dbReference>
<reference evidence="5 6" key="1">
    <citation type="submission" date="2018-08" db="EMBL/GenBank/DDBJ databases">
        <title>A genome reference for cultivated species of the human gut microbiota.</title>
        <authorList>
            <person name="Zou Y."/>
            <person name="Xue W."/>
            <person name="Luo G."/>
        </authorList>
    </citation>
    <scope>NUCLEOTIDE SEQUENCE [LARGE SCALE GENOMIC DNA]</scope>
    <source>
        <strain evidence="5 6">AM29-12AC</strain>
    </source>
</reference>
<dbReference type="InterPro" id="IPR016039">
    <property type="entry name" value="Thiolase-like"/>
</dbReference>
<dbReference type="Pfam" id="PF08541">
    <property type="entry name" value="ACP_syn_III_C"/>
    <property type="match status" value="1"/>
</dbReference>
<organism evidence="5 6">
    <name type="scientific">Bacteroides uniformis</name>
    <dbReference type="NCBI Taxonomy" id="820"/>
    <lineage>
        <taxon>Bacteria</taxon>
        <taxon>Pseudomonadati</taxon>
        <taxon>Bacteroidota</taxon>
        <taxon>Bacteroidia</taxon>
        <taxon>Bacteroidales</taxon>
        <taxon>Bacteroidaceae</taxon>
        <taxon>Bacteroides</taxon>
    </lineage>
</organism>